<organism evidence="2 3">
    <name type="scientific">Adlercreutzia caecimuris B7</name>
    <dbReference type="NCBI Taxonomy" id="1235794"/>
    <lineage>
        <taxon>Bacteria</taxon>
        <taxon>Bacillati</taxon>
        <taxon>Actinomycetota</taxon>
        <taxon>Coriobacteriia</taxon>
        <taxon>Eggerthellales</taxon>
        <taxon>Eggerthellaceae</taxon>
        <taxon>Adlercreutzia</taxon>
    </lineage>
</organism>
<accession>R9L0L0</accession>
<dbReference type="RefSeq" id="WP_016308578.1">
    <property type="nucleotide sequence ID" value="NZ_KE159646.1"/>
</dbReference>
<evidence type="ECO:0000256" key="1">
    <source>
        <dbReference type="ARBA" id="ARBA00023186"/>
    </source>
</evidence>
<dbReference type="PANTHER" id="PTHR34227">
    <property type="entry name" value="CHAPERONE PROTEIN YCDY"/>
    <property type="match status" value="1"/>
</dbReference>
<comment type="caution">
    <text evidence="2">The sequence shown here is derived from an EMBL/GenBank/DDBJ whole genome shotgun (WGS) entry which is preliminary data.</text>
</comment>
<gene>
    <name evidence="2" type="ORF">C811_00337</name>
</gene>
<dbReference type="HOGENOM" id="CLU_077650_0_0_11"/>
<dbReference type="InterPro" id="IPR036411">
    <property type="entry name" value="TorD-like_sf"/>
</dbReference>
<dbReference type="Proteomes" id="UP000014204">
    <property type="component" value="Unassembled WGS sequence"/>
</dbReference>
<protein>
    <submittedName>
        <fullName evidence="2">Uncharacterized protein</fullName>
    </submittedName>
</protein>
<dbReference type="PANTHER" id="PTHR34227:SF13">
    <property type="entry name" value="TAT PROOFREADING CHAPERONE DMSD-RELATED"/>
    <property type="match status" value="1"/>
</dbReference>
<dbReference type="AlphaFoldDB" id="R9L0L0"/>
<reference evidence="2 3" key="1">
    <citation type="submission" date="2013-04" db="EMBL/GenBank/DDBJ databases">
        <title>The Genome Sequence of Enterorhabdus caecimuris B7.</title>
        <authorList>
            <consortium name="The Broad Institute Genomics Platform"/>
            <consortium name="The Broad Institute Genome Sequencing Center for Infectious Disease"/>
            <person name="Earl A."/>
            <person name="Xavier R."/>
            <person name="Elson C."/>
            <person name="Duck W."/>
            <person name="Walker B."/>
            <person name="Young S."/>
            <person name="Zeng Q."/>
            <person name="Gargeya S."/>
            <person name="Fitzgerald M."/>
            <person name="Haas B."/>
            <person name="Abouelleil A."/>
            <person name="Allen A.W."/>
            <person name="Alvarado L."/>
            <person name="Arachchi H.M."/>
            <person name="Berlin A.M."/>
            <person name="Chapman S.B."/>
            <person name="Gainer-Dewar J."/>
            <person name="Goldberg J."/>
            <person name="Griggs A."/>
            <person name="Gujja S."/>
            <person name="Hansen M."/>
            <person name="Howarth C."/>
            <person name="Imamovic A."/>
            <person name="Ireland A."/>
            <person name="Larimer J."/>
            <person name="McCowan C."/>
            <person name="Murphy C."/>
            <person name="Pearson M."/>
            <person name="Poon T.W."/>
            <person name="Priest M."/>
            <person name="Roberts A."/>
            <person name="Saif S."/>
            <person name="Shea T."/>
            <person name="Sisk P."/>
            <person name="Sykes S."/>
            <person name="Wortman J."/>
            <person name="Nusbaum C."/>
            <person name="Birren B."/>
        </authorList>
    </citation>
    <scope>NUCLEOTIDE SEQUENCE [LARGE SCALE GENOMIC DNA]</scope>
    <source>
        <strain evidence="2 3">B7</strain>
    </source>
</reference>
<evidence type="ECO:0000313" key="3">
    <source>
        <dbReference type="Proteomes" id="UP000014204"/>
    </source>
</evidence>
<dbReference type="Pfam" id="PF02613">
    <property type="entry name" value="Nitrate_red_del"/>
    <property type="match status" value="1"/>
</dbReference>
<dbReference type="STRING" id="1235794.C811_00337"/>
<dbReference type="GeneID" id="82189971"/>
<dbReference type="EMBL" id="ASSY01000005">
    <property type="protein sequence ID" value="EOS52314.1"/>
    <property type="molecule type" value="Genomic_DNA"/>
</dbReference>
<sequence>MGETARGNGLPGAERLEEAAALFTLLGRIFHGVPDRELLAAAVDGRAFDEVPFAEGDEAEEGRRLLAAWGDACGSPFSEDDFHRLSAEYTRLFVGTRKVAAPMWESVYFNKDRMVFQSQTFEVRRAYARYGLEVDALSHEPDDHLAYELLFIGRLCHMGAEAARRGDTSETDRVVADAVSFAVCHPMTWVPQWRESVERHARCDFYRGYAALVDAALRQLEGELGSACARVAAA</sequence>
<dbReference type="InterPro" id="IPR050289">
    <property type="entry name" value="TorD/DmsD_chaperones"/>
</dbReference>
<proteinExistence type="predicted"/>
<dbReference type="eggNOG" id="COG3381">
    <property type="taxonomic scope" value="Bacteria"/>
</dbReference>
<evidence type="ECO:0000313" key="2">
    <source>
        <dbReference type="EMBL" id="EOS52314.1"/>
    </source>
</evidence>
<dbReference type="InterPro" id="IPR020945">
    <property type="entry name" value="DMSO/NO3_reduct_chaperone"/>
</dbReference>
<name>R9L0L0_9ACTN</name>
<keyword evidence="3" id="KW-1185">Reference proteome</keyword>
<keyword evidence="1" id="KW-0143">Chaperone</keyword>
<dbReference type="OrthoDB" id="9795302at2"/>
<dbReference type="SUPFAM" id="SSF89155">
    <property type="entry name" value="TorD-like"/>
    <property type="match status" value="1"/>
</dbReference>
<dbReference type="Gene3D" id="1.10.3480.10">
    <property type="entry name" value="TorD-like"/>
    <property type="match status" value="1"/>
</dbReference>